<accession>A0A1M6MY98</accession>
<proteinExistence type="inferred from homology"/>
<dbReference type="PANTHER" id="PTHR21085">
    <property type="entry name" value="CHORISMATE SYNTHASE"/>
    <property type="match status" value="1"/>
</dbReference>
<protein>
    <recommendedName>
        <fullName evidence="3 11">Chorismate synthase</fullName>
        <shortName evidence="11">CS</shortName>
        <ecNumber evidence="3 11">4.2.3.5</ecNumber>
    </recommendedName>
    <alternativeName>
        <fullName evidence="11">5-enolpyruvylshikimate-3-phosphate phospholyase</fullName>
    </alternativeName>
</protein>
<name>A0A1M6MY98_9CLOT</name>
<dbReference type="GO" id="GO:0004107">
    <property type="term" value="F:chorismate synthase activity"/>
    <property type="evidence" value="ECO:0007669"/>
    <property type="project" value="UniProtKB-UniRule"/>
</dbReference>
<comment type="cofactor">
    <cofactor evidence="11">
        <name>FMNH2</name>
        <dbReference type="ChEBI" id="CHEBI:57618"/>
    </cofactor>
    <text evidence="11">Reduced FMN (FMNH(2)).</text>
</comment>
<feature type="binding site" evidence="11">
    <location>
        <begin position="304"/>
        <end position="308"/>
    </location>
    <ligand>
        <name>FMN</name>
        <dbReference type="ChEBI" id="CHEBI:58210"/>
    </ligand>
</feature>
<dbReference type="NCBIfam" id="TIGR00033">
    <property type="entry name" value="aroC"/>
    <property type="match status" value="1"/>
</dbReference>
<keyword evidence="10 11" id="KW-0456">Lyase</keyword>
<dbReference type="HAMAP" id="MF_00300">
    <property type="entry name" value="Chorismate_synth"/>
    <property type="match status" value="1"/>
</dbReference>
<dbReference type="InterPro" id="IPR035904">
    <property type="entry name" value="Chorismate_synth_AroC_sf"/>
</dbReference>
<dbReference type="GO" id="GO:0009073">
    <property type="term" value="P:aromatic amino acid family biosynthetic process"/>
    <property type="evidence" value="ECO:0007669"/>
    <property type="project" value="UniProtKB-KW"/>
</dbReference>
<dbReference type="STRING" id="1121302.SAMN02745163_02807"/>
<dbReference type="PROSITE" id="PS00789">
    <property type="entry name" value="CHORISMATE_SYNTHASE_3"/>
    <property type="match status" value="1"/>
</dbReference>
<evidence type="ECO:0000256" key="2">
    <source>
        <dbReference type="ARBA" id="ARBA00008014"/>
    </source>
</evidence>
<evidence type="ECO:0000256" key="11">
    <source>
        <dbReference type="HAMAP-Rule" id="MF_00300"/>
    </source>
</evidence>
<keyword evidence="4 11" id="KW-0028">Amino-acid biosynthesis</keyword>
<feature type="binding site" evidence="11">
    <location>
        <position position="289"/>
    </location>
    <ligand>
        <name>FMN</name>
        <dbReference type="ChEBI" id="CHEBI:58210"/>
    </ligand>
</feature>
<gene>
    <name evidence="11" type="primary">aroC</name>
    <name evidence="12" type="ORF">SAMN02745163_02807</name>
</gene>
<comment type="pathway">
    <text evidence="1 11">Metabolic intermediate biosynthesis; chorismate biosynthesis; chorismate from D-erythrose 4-phosphate and phosphoenolpyruvate: step 7/7.</text>
</comment>
<keyword evidence="8 11" id="KW-0521">NADP</keyword>
<feature type="binding site" evidence="11">
    <location>
        <begin position="125"/>
        <end position="127"/>
    </location>
    <ligand>
        <name>FMN</name>
        <dbReference type="ChEBI" id="CHEBI:58210"/>
    </ligand>
</feature>
<dbReference type="Pfam" id="PF01264">
    <property type="entry name" value="Chorismate_synt"/>
    <property type="match status" value="1"/>
</dbReference>
<dbReference type="InterPro" id="IPR020541">
    <property type="entry name" value="Chorismate_synthase_CS"/>
</dbReference>
<reference evidence="12 13" key="1">
    <citation type="submission" date="2016-11" db="EMBL/GenBank/DDBJ databases">
        <authorList>
            <person name="Jaros S."/>
            <person name="Januszkiewicz K."/>
            <person name="Wedrychowicz H."/>
        </authorList>
    </citation>
    <scope>NUCLEOTIDE SEQUENCE [LARGE SCALE GENOMIC DNA]</scope>
    <source>
        <strain evidence="12 13">DSM 21758</strain>
    </source>
</reference>
<dbReference type="EMBL" id="FQZB01000011">
    <property type="protein sequence ID" value="SHJ88408.1"/>
    <property type="molecule type" value="Genomic_DNA"/>
</dbReference>
<keyword evidence="13" id="KW-1185">Reference proteome</keyword>
<evidence type="ECO:0000256" key="4">
    <source>
        <dbReference type="ARBA" id="ARBA00022605"/>
    </source>
</evidence>
<dbReference type="EC" id="4.2.3.5" evidence="3 11"/>
<evidence type="ECO:0000256" key="6">
    <source>
        <dbReference type="ARBA" id="ARBA00022643"/>
    </source>
</evidence>
<evidence type="ECO:0000256" key="1">
    <source>
        <dbReference type="ARBA" id="ARBA00005044"/>
    </source>
</evidence>
<evidence type="ECO:0000313" key="13">
    <source>
        <dbReference type="Proteomes" id="UP000184310"/>
    </source>
</evidence>
<comment type="similarity">
    <text evidence="2 11">Belongs to the chorismate synthase family.</text>
</comment>
<organism evidence="12 13">
    <name type="scientific">Clostridium cavendishii DSM 21758</name>
    <dbReference type="NCBI Taxonomy" id="1121302"/>
    <lineage>
        <taxon>Bacteria</taxon>
        <taxon>Bacillati</taxon>
        <taxon>Bacillota</taxon>
        <taxon>Clostridia</taxon>
        <taxon>Eubacteriales</taxon>
        <taxon>Clostridiaceae</taxon>
        <taxon>Clostridium</taxon>
    </lineage>
</organism>
<dbReference type="Proteomes" id="UP000184310">
    <property type="component" value="Unassembled WGS sequence"/>
</dbReference>
<dbReference type="NCBIfam" id="NF003793">
    <property type="entry name" value="PRK05382.1"/>
    <property type="match status" value="1"/>
</dbReference>
<dbReference type="OrthoDB" id="9771806at2"/>
<dbReference type="Gene3D" id="3.60.150.10">
    <property type="entry name" value="Chorismate synthase AroC"/>
    <property type="match status" value="1"/>
</dbReference>
<comment type="catalytic activity">
    <reaction evidence="11">
        <text>5-O-(1-carboxyvinyl)-3-phosphoshikimate = chorismate + phosphate</text>
        <dbReference type="Rhea" id="RHEA:21020"/>
        <dbReference type="ChEBI" id="CHEBI:29748"/>
        <dbReference type="ChEBI" id="CHEBI:43474"/>
        <dbReference type="ChEBI" id="CHEBI:57701"/>
        <dbReference type="EC" id="4.2.3.5"/>
    </reaction>
</comment>
<sequence>MSGVWGNNMKISIFGESHGNGIGIVINGLEPGFEIDFDYIDKEMERRAPGRNNLSTARKEADKVEILSGIFEGKVTGAPICAVIKNIDTRSKDYSLLKDVMRPGHADYPGLIRYDGFNDYRGGGHFSGRITAPLVFAGALAKQILEKKGIFIGAHLKSVGKVEEAYFDSINLNKETLLSLRGKELPILEDKNLEKVKHEILSAKMEGDSVGGVVECGIIGLKAGIGDPFFDSVESTIAHLAFSVPGIKGIEFGAGFDYTKMRGSEGNDEYYMDGKCIKTYSNNNGGITGGITNGMPIIFRAAVKPTASIIKEQRTINAKTLEDTKLVVQGRHDPCIAQRALVVIETIAALAILDLIGGK</sequence>
<dbReference type="GO" id="GO:0005829">
    <property type="term" value="C:cytosol"/>
    <property type="evidence" value="ECO:0007669"/>
    <property type="project" value="TreeGrafter"/>
</dbReference>
<comment type="caution">
    <text evidence="11">Lacks conserved residue(s) required for the propagation of feature annotation.</text>
</comment>
<dbReference type="PANTHER" id="PTHR21085:SF0">
    <property type="entry name" value="CHORISMATE SYNTHASE"/>
    <property type="match status" value="1"/>
</dbReference>
<evidence type="ECO:0000256" key="8">
    <source>
        <dbReference type="ARBA" id="ARBA00022857"/>
    </source>
</evidence>
<keyword evidence="9 11" id="KW-0057">Aromatic amino acid biosynthesis</keyword>
<evidence type="ECO:0000256" key="9">
    <source>
        <dbReference type="ARBA" id="ARBA00023141"/>
    </source>
</evidence>
<evidence type="ECO:0000256" key="7">
    <source>
        <dbReference type="ARBA" id="ARBA00022827"/>
    </source>
</evidence>
<feature type="binding site" evidence="11">
    <location>
        <position position="47"/>
    </location>
    <ligand>
        <name>NADP(+)</name>
        <dbReference type="ChEBI" id="CHEBI:58349"/>
    </ligand>
</feature>
<keyword evidence="6 11" id="KW-0288">FMN</keyword>
<comment type="function">
    <text evidence="11">Catalyzes the anti-1,4-elimination of the C-3 phosphate and the C-6 proR hydrogen from 5-enolpyruvylshikimate-3-phosphate (EPSP) to yield chorismate, which is the branch point compound that serves as the starting substrate for the three terminal pathways of aromatic amino acid biosynthesis. This reaction introduces a second double bond into the aromatic ring system.</text>
</comment>
<dbReference type="GO" id="GO:0008652">
    <property type="term" value="P:amino acid biosynthetic process"/>
    <property type="evidence" value="ECO:0007669"/>
    <property type="project" value="UniProtKB-KW"/>
</dbReference>
<evidence type="ECO:0000256" key="10">
    <source>
        <dbReference type="ARBA" id="ARBA00023239"/>
    </source>
</evidence>
<evidence type="ECO:0000256" key="5">
    <source>
        <dbReference type="ARBA" id="ARBA00022630"/>
    </source>
</evidence>
<keyword evidence="7 11" id="KW-0274">FAD</keyword>
<comment type="subunit">
    <text evidence="11">Homotetramer.</text>
</comment>
<evidence type="ECO:0000256" key="3">
    <source>
        <dbReference type="ARBA" id="ARBA00013036"/>
    </source>
</evidence>
<feature type="binding site" evidence="11">
    <location>
        <position position="331"/>
    </location>
    <ligand>
        <name>FMN</name>
        <dbReference type="ChEBI" id="CHEBI:58210"/>
    </ligand>
</feature>
<dbReference type="SUPFAM" id="SSF103263">
    <property type="entry name" value="Chorismate synthase, AroC"/>
    <property type="match status" value="1"/>
</dbReference>
<dbReference type="RefSeq" id="WP_072988874.1">
    <property type="nucleotide sequence ID" value="NZ_FQZB01000011.1"/>
</dbReference>
<dbReference type="InterPro" id="IPR000453">
    <property type="entry name" value="Chorismate_synth"/>
</dbReference>
<dbReference type="AlphaFoldDB" id="A0A1M6MY98"/>
<dbReference type="CDD" id="cd07304">
    <property type="entry name" value="Chorismate_synthase"/>
    <property type="match status" value="1"/>
</dbReference>
<dbReference type="PIRSF" id="PIRSF001456">
    <property type="entry name" value="Chorismate_synth"/>
    <property type="match status" value="1"/>
</dbReference>
<keyword evidence="5 11" id="KW-0285">Flavoprotein</keyword>
<dbReference type="GO" id="GO:0009423">
    <property type="term" value="P:chorismate biosynthetic process"/>
    <property type="evidence" value="ECO:0007669"/>
    <property type="project" value="UniProtKB-UniRule"/>
</dbReference>
<dbReference type="UniPathway" id="UPA00053">
    <property type="reaction ID" value="UER00090"/>
</dbReference>
<evidence type="ECO:0000313" key="12">
    <source>
        <dbReference type="EMBL" id="SHJ88408.1"/>
    </source>
</evidence>
<dbReference type="GO" id="GO:0010181">
    <property type="term" value="F:FMN binding"/>
    <property type="evidence" value="ECO:0007669"/>
    <property type="project" value="TreeGrafter"/>
</dbReference>
<dbReference type="PROSITE" id="PS00788">
    <property type="entry name" value="CHORISMATE_SYNTHASE_2"/>
    <property type="match status" value="1"/>
</dbReference>